<sequence>MKLIVKAVLSHTSVVTPRIEYTPEEAVKASASLCTPEGESPLSGSLWPCAARFGHKVKFSTQNWKTVMATSQNTDNEQVVPGDNDQQDVLSVQARYLRSPSPSRFSIMSDTDTESIFMEPIHLSSAVAAAKIINEELKPKEVKVEPMSPNLMESAEQLLVEDLYNRVKIKFDDTSKFNTPCIMDIQRALMHKMEAPRELMDEVWPNVFIAEKGATVNKVRLKRLGITHILNAAHGTGVYTKTDFYAKMEIQYLGIEADDFPDFDLSKHFRKAAEFMDEALLTYRGKVLVCSVMGVSRSAALVTAYLMIFHHMTIMEALMTLRKKRPIFPNEGFLMQLRELNENLLDERCQYDLDDDDETLSQCSVIEAKAHSVSVAEEEAQSIMGAKAHSIMVEEEDTTSLIANSLMSSAAKSSVASKRPSLIDEAEEERIYEEWRAKQGLSPKERTKKPREDGPKLPEDLEEANDVDWLIREWQSKNEKFQLDPVWQLEQLSNSEEGRESITGSSQYLESKQDDTTSVGSLDSELLQQRLEEYLNKPRRTRNDSLSTEASTWDMWDERLLEISKKAARGDDSSSIASFSYGEKRRDPDEESSRFSETSSLFNFCKNNKDKLTPLERWRVKRIQFGWNKKDSKADDENTPDESEEGKEKELKSLADVNLTAYQSWKLKHQKKLGTENKNEIINLVKDEDITSKRIKQRRAEVLERSKRTLEESKSLSECETESSISGSIPLSIFGCRMSDRSVSDDAASILSMQSSGTSMSRARTASATAVPVPPLQVNADATVSLSSIQDWIASVVSEQIALKQNEIIGAVPIEKNLQQGATARCTDDDKISLLSMQSGNACAGSLLGPKTTRSTDAQSVLSCSSLSSFKSEGFSSKEKITKTSKPLYSLFADEVNLKKLDRRNKEMKIEMKDKIDAYQKEKVAFDNKRSTMFKKKKKDESEDEFLVETNSGSFSNSRTDKFDAISNISGKHSYTGSSSPKSATNIQKWLSDIKEVSMDSKTIAYDQIMNKEKRLTSNSYPHEPLTESLSKHQLDVTKGSSSLDVIKDVDLKTSATDSEESTSREFASAYRSNIDGNNLTKLKYSTPSPVYSVQRPMAEEPGSSSELESKSFSSKMKHSYPNVGFHTSDQATASLFPRRSCLHHSETGLNAYDHDDTLETYPKRTFNQSFANTEEQGSVKRNNHDLENPTAKKGMKSVSGNSSEDDDEIIAAWRSRQEIRMKEKKRHQTE</sequence>
<feature type="domain" description="Tyrosine specific protein phosphatases" evidence="4">
    <location>
        <begin position="267"/>
        <end position="326"/>
    </location>
</feature>
<dbReference type="OMA" id="LSMQTNH"/>
<dbReference type="InterPro" id="IPR000340">
    <property type="entry name" value="Dual-sp_phosphatase_cat-dom"/>
</dbReference>
<evidence type="ECO:0000313" key="5">
    <source>
        <dbReference type="EMBL" id="GCC24420.1"/>
    </source>
</evidence>
<dbReference type="PROSITE" id="PS50054">
    <property type="entry name" value="TYR_PHOSPHATASE_DUAL"/>
    <property type="match status" value="1"/>
</dbReference>
<keyword evidence="6" id="KW-1185">Reference proteome</keyword>
<dbReference type="GO" id="GO:0008138">
    <property type="term" value="F:protein tyrosine/serine/threonine phosphatase activity"/>
    <property type="evidence" value="ECO:0007669"/>
    <property type="project" value="InterPro"/>
</dbReference>
<gene>
    <name evidence="5" type="ORF">chiPu_0002821</name>
</gene>
<dbReference type="SMART" id="SM00195">
    <property type="entry name" value="DSPc"/>
    <property type="match status" value="1"/>
</dbReference>
<dbReference type="Gene3D" id="3.90.190.10">
    <property type="entry name" value="Protein tyrosine phosphatase superfamily"/>
    <property type="match status" value="1"/>
</dbReference>
<dbReference type="InterPro" id="IPR020422">
    <property type="entry name" value="TYR_PHOSPHATASE_DUAL_dom"/>
</dbReference>
<dbReference type="PANTHER" id="PTHR45682">
    <property type="entry name" value="AGAP008228-PA"/>
    <property type="match status" value="1"/>
</dbReference>
<protein>
    <recommendedName>
        <fullName evidence="7">Inactive dual specificity phosphatase 27</fullName>
    </recommendedName>
</protein>
<reference evidence="5 6" key="1">
    <citation type="journal article" date="2018" name="Nat. Ecol. Evol.">
        <title>Shark genomes provide insights into elasmobranch evolution and the origin of vertebrates.</title>
        <authorList>
            <person name="Hara Y"/>
            <person name="Yamaguchi K"/>
            <person name="Onimaru K"/>
            <person name="Kadota M"/>
            <person name="Koyanagi M"/>
            <person name="Keeley SD"/>
            <person name="Tatsumi K"/>
            <person name="Tanaka K"/>
            <person name="Motone F"/>
            <person name="Kageyama Y"/>
            <person name="Nozu R"/>
            <person name="Adachi N"/>
            <person name="Nishimura O"/>
            <person name="Nakagawa R"/>
            <person name="Tanegashima C"/>
            <person name="Kiyatake I"/>
            <person name="Matsumoto R"/>
            <person name="Murakumo K"/>
            <person name="Nishida K"/>
            <person name="Terakita A"/>
            <person name="Kuratani S"/>
            <person name="Sato K"/>
            <person name="Hyodo S Kuraku.S."/>
        </authorList>
    </citation>
    <scope>NUCLEOTIDE SEQUENCE [LARGE SCALE GENOMIC DNA]</scope>
</reference>
<feature type="domain" description="Tyrosine-protein phosphatase" evidence="3">
    <location>
        <begin position="199"/>
        <end position="346"/>
    </location>
</feature>
<feature type="compositionally biased region" description="Low complexity" evidence="2">
    <location>
        <begin position="1100"/>
        <end position="1114"/>
    </location>
</feature>
<evidence type="ECO:0000313" key="6">
    <source>
        <dbReference type="Proteomes" id="UP000287033"/>
    </source>
</evidence>
<dbReference type="PROSITE" id="PS50056">
    <property type="entry name" value="TYR_PHOSPHATASE_2"/>
    <property type="match status" value="1"/>
</dbReference>
<feature type="compositionally biased region" description="Polar residues" evidence="2">
    <location>
        <begin position="1171"/>
        <end position="1181"/>
    </location>
</feature>
<evidence type="ECO:0000256" key="2">
    <source>
        <dbReference type="SAM" id="MobiDB-lite"/>
    </source>
</evidence>
<feature type="region of interest" description="Disordered" evidence="2">
    <location>
        <begin position="1171"/>
        <end position="1210"/>
    </location>
</feature>
<feature type="region of interest" description="Disordered" evidence="2">
    <location>
        <begin position="434"/>
        <end position="461"/>
    </location>
</feature>
<feature type="compositionally biased region" description="Basic and acidic residues" evidence="2">
    <location>
        <begin position="582"/>
        <end position="594"/>
    </location>
</feature>
<dbReference type="AlphaFoldDB" id="A0A401S237"/>
<feature type="compositionally biased region" description="Polar residues" evidence="2">
    <location>
        <begin position="502"/>
        <end position="521"/>
    </location>
</feature>
<dbReference type="STRING" id="137246.A0A401S237"/>
<dbReference type="PRINTS" id="PR01909">
    <property type="entry name" value="ADSPHPHTASEA"/>
</dbReference>
<dbReference type="InterPro" id="IPR020405">
    <property type="entry name" value="Atypical_DUSP_subfamA"/>
</dbReference>
<dbReference type="OrthoDB" id="2017893at2759"/>
<dbReference type="PANTHER" id="PTHR45682:SF4">
    <property type="entry name" value="SERINE_THREONINE_TYROSINE-INTERACTING-LIKE PROTEIN 2"/>
    <property type="match status" value="1"/>
</dbReference>
<dbReference type="PRINTS" id="PR01908">
    <property type="entry name" value="ADSPHPHTASE"/>
</dbReference>
<feature type="region of interest" description="Disordered" evidence="2">
    <location>
        <begin position="1095"/>
        <end position="1114"/>
    </location>
</feature>
<feature type="region of interest" description="Disordered" evidence="2">
    <location>
        <begin position="567"/>
        <end position="597"/>
    </location>
</feature>
<dbReference type="InterPro" id="IPR000387">
    <property type="entry name" value="Tyr_Pase_dom"/>
</dbReference>
<proteinExistence type="inferred from homology"/>
<dbReference type="SUPFAM" id="SSF52799">
    <property type="entry name" value="(Phosphotyrosine protein) phosphatases II"/>
    <property type="match status" value="1"/>
</dbReference>
<comment type="similarity">
    <text evidence="1">Belongs to the protein-tyrosine phosphatase family. Non-receptor class dual specificity subfamily.</text>
</comment>
<feature type="region of interest" description="Disordered" evidence="2">
    <location>
        <begin position="630"/>
        <end position="650"/>
    </location>
</feature>
<evidence type="ECO:0000259" key="3">
    <source>
        <dbReference type="PROSITE" id="PS50054"/>
    </source>
</evidence>
<feature type="region of interest" description="Disordered" evidence="2">
    <location>
        <begin position="492"/>
        <end position="523"/>
    </location>
</feature>
<dbReference type="GO" id="GO:0005737">
    <property type="term" value="C:cytoplasm"/>
    <property type="evidence" value="ECO:0007669"/>
    <property type="project" value="TreeGrafter"/>
</dbReference>
<accession>A0A401S237</accession>
<dbReference type="Pfam" id="PF00782">
    <property type="entry name" value="DSPc"/>
    <property type="match status" value="1"/>
</dbReference>
<organism evidence="5 6">
    <name type="scientific">Chiloscyllium punctatum</name>
    <name type="common">Brownbanded bambooshark</name>
    <name type="synonym">Hemiscyllium punctatum</name>
    <dbReference type="NCBI Taxonomy" id="137246"/>
    <lineage>
        <taxon>Eukaryota</taxon>
        <taxon>Metazoa</taxon>
        <taxon>Chordata</taxon>
        <taxon>Craniata</taxon>
        <taxon>Vertebrata</taxon>
        <taxon>Chondrichthyes</taxon>
        <taxon>Elasmobranchii</taxon>
        <taxon>Galeomorphii</taxon>
        <taxon>Galeoidea</taxon>
        <taxon>Orectolobiformes</taxon>
        <taxon>Hemiscylliidae</taxon>
        <taxon>Chiloscyllium</taxon>
    </lineage>
</organism>
<comment type="caution">
    <text evidence="5">The sequence shown here is derived from an EMBL/GenBank/DDBJ whole genome shotgun (WGS) entry which is preliminary data.</text>
</comment>
<evidence type="ECO:0000256" key="1">
    <source>
        <dbReference type="ARBA" id="ARBA00008601"/>
    </source>
</evidence>
<dbReference type="GO" id="GO:0043409">
    <property type="term" value="P:negative regulation of MAPK cascade"/>
    <property type="evidence" value="ECO:0007669"/>
    <property type="project" value="TreeGrafter"/>
</dbReference>
<feature type="compositionally biased region" description="Basic and acidic residues" evidence="2">
    <location>
        <begin position="450"/>
        <end position="459"/>
    </location>
</feature>
<evidence type="ECO:0000259" key="4">
    <source>
        <dbReference type="PROSITE" id="PS50056"/>
    </source>
</evidence>
<name>A0A401S237_CHIPU</name>
<dbReference type="EMBL" id="BEZZ01000056">
    <property type="protein sequence ID" value="GCC24420.1"/>
    <property type="molecule type" value="Genomic_DNA"/>
</dbReference>
<dbReference type="GO" id="GO:0033549">
    <property type="term" value="F:MAP kinase phosphatase activity"/>
    <property type="evidence" value="ECO:0007669"/>
    <property type="project" value="TreeGrafter"/>
</dbReference>
<dbReference type="Proteomes" id="UP000287033">
    <property type="component" value="Unassembled WGS sequence"/>
</dbReference>
<evidence type="ECO:0008006" key="7">
    <source>
        <dbReference type="Google" id="ProtNLM"/>
    </source>
</evidence>
<dbReference type="InterPro" id="IPR029021">
    <property type="entry name" value="Prot-tyrosine_phosphatase-like"/>
</dbReference>